<sequence length="57" mass="6267">MSGIAARHAHVTLQQRLRFVQHTTGAPAIRSRKNGRWAMLGTDTGVLLVDELQGVFP</sequence>
<evidence type="ECO:0000313" key="1">
    <source>
        <dbReference type="EMBL" id="MPN48887.1"/>
    </source>
</evidence>
<protein>
    <submittedName>
        <fullName evidence="1">Uncharacterized protein</fullName>
    </submittedName>
</protein>
<dbReference type="EMBL" id="VSSQ01111607">
    <property type="protein sequence ID" value="MPN48887.1"/>
    <property type="molecule type" value="Genomic_DNA"/>
</dbReference>
<name>A0A645ICC1_9ZZZZ</name>
<proteinExistence type="predicted"/>
<organism evidence="1">
    <name type="scientific">bioreactor metagenome</name>
    <dbReference type="NCBI Taxonomy" id="1076179"/>
    <lineage>
        <taxon>unclassified sequences</taxon>
        <taxon>metagenomes</taxon>
        <taxon>ecological metagenomes</taxon>
    </lineage>
</organism>
<reference evidence="1" key="1">
    <citation type="submission" date="2019-08" db="EMBL/GenBank/DDBJ databases">
        <authorList>
            <person name="Kucharzyk K."/>
            <person name="Murdoch R.W."/>
            <person name="Higgins S."/>
            <person name="Loffler F."/>
        </authorList>
    </citation>
    <scope>NUCLEOTIDE SEQUENCE</scope>
</reference>
<gene>
    <name evidence="1" type="ORF">SDC9_196499</name>
</gene>
<accession>A0A645ICC1</accession>
<comment type="caution">
    <text evidence="1">The sequence shown here is derived from an EMBL/GenBank/DDBJ whole genome shotgun (WGS) entry which is preliminary data.</text>
</comment>
<dbReference type="AlphaFoldDB" id="A0A645ICC1"/>